<dbReference type="InterPro" id="IPR050261">
    <property type="entry name" value="FrsA_esterase"/>
</dbReference>
<protein>
    <recommendedName>
        <fullName evidence="4">Acetylxylan esterase</fullName>
    </recommendedName>
</protein>
<dbReference type="KEGG" id="ddb:E7747_00370"/>
<evidence type="ECO:0008006" key="4">
    <source>
        <dbReference type="Google" id="ProtNLM"/>
    </source>
</evidence>
<evidence type="ECO:0000313" key="2">
    <source>
        <dbReference type="EMBL" id="QCD40901.1"/>
    </source>
</evidence>
<dbReference type="PANTHER" id="PTHR22946:SF8">
    <property type="entry name" value="ACETYL XYLAN ESTERASE DOMAIN-CONTAINING PROTEIN"/>
    <property type="match status" value="1"/>
</dbReference>
<evidence type="ECO:0000256" key="1">
    <source>
        <dbReference type="SAM" id="SignalP"/>
    </source>
</evidence>
<reference evidence="3" key="1">
    <citation type="submission" date="2019-02" db="EMBL/GenBank/DDBJ databases">
        <title>Isolation and identification of novel species under the genus Muribaculum.</title>
        <authorList>
            <person name="Miyake S."/>
            <person name="Ding Y."/>
            <person name="Low A."/>
            <person name="Soh M."/>
            <person name="Seedorf H."/>
        </authorList>
    </citation>
    <scope>NUCLEOTIDE SEQUENCE [LARGE SCALE GENOMIC DNA]</scope>
    <source>
        <strain evidence="3">H5</strain>
    </source>
</reference>
<evidence type="ECO:0000313" key="3">
    <source>
        <dbReference type="Proteomes" id="UP000297149"/>
    </source>
</evidence>
<dbReference type="EMBL" id="CP039396">
    <property type="protein sequence ID" value="QCD40901.1"/>
    <property type="molecule type" value="Genomic_DNA"/>
</dbReference>
<name>A0A4P7VZB2_9BACT</name>
<keyword evidence="1" id="KW-0732">Signal</keyword>
<dbReference type="RefSeq" id="WP_136413365.1">
    <property type="nucleotide sequence ID" value="NZ_JAPKWX010000009.1"/>
</dbReference>
<proteinExistence type="predicted"/>
<dbReference type="PANTHER" id="PTHR22946">
    <property type="entry name" value="DIENELACTONE HYDROLASE DOMAIN-CONTAINING PROTEIN-RELATED"/>
    <property type="match status" value="1"/>
</dbReference>
<dbReference type="Proteomes" id="UP000297149">
    <property type="component" value="Chromosome"/>
</dbReference>
<accession>A0A4P7VZB2</accession>
<feature type="signal peptide" evidence="1">
    <location>
        <begin position="1"/>
        <end position="19"/>
    </location>
</feature>
<dbReference type="SUPFAM" id="SSF53474">
    <property type="entry name" value="alpha/beta-Hydrolases"/>
    <property type="match status" value="1"/>
</dbReference>
<organism evidence="2 3">
    <name type="scientific">Duncaniella dubosii</name>
    <dbReference type="NCBI Taxonomy" id="2518971"/>
    <lineage>
        <taxon>Bacteria</taxon>
        <taxon>Pseudomonadati</taxon>
        <taxon>Bacteroidota</taxon>
        <taxon>Bacteroidia</taxon>
        <taxon>Bacteroidales</taxon>
        <taxon>Muribaculaceae</taxon>
        <taxon>Duncaniella</taxon>
    </lineage>
</organism>
<feature type="chain" id="PRO_5020535341" description="Acetylxylan esterase" evidence="1">
    <location>
        <begin position="20"/>
        <end position="446"/>
    </location>
</feature>
<gene>
    <name evidence="2" type="ORF">E7747_00370</name>
</gene>
<dbReference type="Gene3D" id="3.40.50.1820">
    <property type="entry name" value="alpha/beta hydrolase"/>
    <property type="match status" value="1"/>
</dbReference>
<sequence length="446" mass="49822">MKSATIIFGMALAAMPAMAQNNYENQFRRPLGEVLTEISERFQVKLKYDIDTTGLVLPYADSRIRPYSVEESLANVLMPFDFKFVKQNEKTYKLKRYEYPRRTEADGRKMVAWLNSLYSDKDSWEARRDSIRQEVRELLTIDDALAKRVEARPVFSKVRKFDGYTVQNFYLETLPGLYVCGSIYAPDSKGKHPLIICPNGHFGNGRYNDAQQQRLASLARMGAICVDYDLYGWGESALQVGGEGHHKPEAHVIQALNGISILDFMIARKDVDSTRVGVNGGSGGGSQSVLLSVIDPRYTASCPVVSLSSYFDGGCPCESGMPIMRAGGGTTNAELAAAFAPRPMCIVSDGKDWTNIVPENEYPYLQRVYGFYGAKDEVSNIHLPNEGHDFGPSKRNAVYDFFIEVFGLDRSKLDESKVTIEPHDAMKSFGHDGENMPANAIRYVKK</sequence>
<dbReference type="AlphaFoldDB" id="A0A4P7VZB2"/>
<dbReference type="InterPro" id="IPR029058">
    <property type="entry name" value="AB_hydrolase_fold"/>
</dbReference>
<keyword evidence="3" id="KW-1185">Reference proteome</keyword>